<keyword evidence="2" id="KW-1133">Transmembrane helix</keyword>
<feature type="transmembrane region" description="Helical" evidence="2">
    <location>
        <begin position="12"/>
        <end position="36"/>
    </location>
</feature>
<feature type="region of interest" description="Disordered" evidence="1">
    <location>
        <begin position="159"/>
        <end position="185"/>
    </location>
</feature>
<evidence type="ECO:0000256" key="1">
    <source>
        <dbReference type="SAM" id="MobiDB-lite"/>
    </source>
</evidence>
<dbReference type="Pfam" id="PF07963">
    <property type="entry name" value="N_methyl"/>
    <property type="match status" value="1"/>
</dbReference>
<dbReference type="Gene3D" id="3.30.700.10">
    <property type="entry name" value="Glycoprotein, Type 4 Pilin"/>
    <property type="match status" value="1"/>
</dbReference>
<evidence type="ECO:0000256" key="2">
    <source>
        <dbReference type="SAM" id="Phobius"/>
    </source>
</evidence>
<dbReference type="SUPFAM" id="SSF54523">
    <property type="entry name" value="Pili subunits"/>
    <property type="match status" value="1"/>
</dbReference>
<dbReference type="InterPro" id="IPR012902">
    <property type="entry name" value="N_methyl_site"/>
</dbReference>
<protein>
    <recommendedName>
        <fullName evidence="5">General secretion pathway protein G</fullName>
    </recommendedName>
</protein>
<keyword evidence="2" id="KW-0472">Membrane</keyword>
<sequence length="185" mass="19593">MEQKTNKISKRGFTLIELLIVIGILSVLTAAVVVVLNPAELLAQARDTQRMSDLDAIRSTLSLYLSTATTTDFSSAGPYAQGSTASCFSLSGVCGARDIYTIGGLGWVAVDLTVMSNPGSPISALPRDPTNGATYHYAYKGNNTYKTFELNCELESNKYAGPRESGDGGDSTTIYEVGSDTGLDL</sequence>
<accession>A0A0G1F7L1</accession>
<dbReference type="Proteomes" id="UP000034810">
    <property type="component" value="Unassembled WGS sequence"/>
</dbReference>
<keyword evidence="2" id="KW-0812">Transmembrane</keyword>
<dbReference type="PROSITE" id="PS00409">
    <property type="entry name" value="PROKAR_NTER_METHYL"/>
    <property type="match status" value="1"/>
</dbReference>
<evidence type="ECO:0000313" key="3">
    <source>
        <dbReference type="EMBL" id="KKS82838.1"/>
    </source>
</evidence>
<comment type="caution">
    <text evidence="3">The sequence shown here is derived from an EMBL/GenBank/DDBJ whole genome shotgun (WGS) entry which is preliminary data.</text>
</comment>
<organism evidence="3 4">
    <name type="scientific">Candidatus Wolfebacteria bacterium GW2011_GWC1_43_10</name>
    <dbReference type="NCBI Taxonomy" id="1619011"/>
    <lineage>
        <taxon>Bacteria</taxon>
        <taxon>Candidatus Wolfeibacteriota</taxon>
    </lineage>
</organism>
<dbReference type="InterPro" id="IPR045584">
    <property type="entry name" value="Pilin-like"/>
</dbReference>
<dbReference type="NCBIfam" id="TIGR02532">
    <property type="entry name" value="IV_pilin_GFxxxE"/>
    <property type="match status" value="1"/>
</dbReference>
<dbReference type="AlphaFoldDB" id="A0A0G1F7L1"/>
<proteinExistence type="predicted"/>
<evidence type="ECO:0000313" key="4">
    <source>
        <dbReference type="Proteomes" id="UP000034810"/>
    </source>
</evidence>
<name>A0A0G1F7L1_9BACT</name>
<gene>
    <name evidence="3" type="ORF">UV58_C0004G0011</name>
</gene>
<dbReference type="EMBL" id="LCFA01000004">
    <property type="protein sequence ID" value="KKS82838.1"/>
    <property type="molecule type" value="Genomic_DNA"/>
</dbReference>
<reference evidence="3 4" key="1">
    <citation type="journal article" date="2015" name="Nature">
        <title>rRNA introns, odd ribosomes, and small enigmatic genomes across a large radiation of phyla.</title>
        <authorList>
            <person name="Brown C.T."/>
            <person name="Hug L.A."/>
            <person name="Thomas B.C."/>
            <person name="Sharon I."/>
            <person name="Castelle C.J."/>
            <person name="Singh A."/>
            <person name="Wilkins M.J."/>
            <person name="Williams K.H."/>
            <person name="Banfield J.F."/>
        </authorList>
    </citation>
    <scope>NUCLEOTIDE SEQUENCE [LARGE SCALE GENOMIC DNA]</scope>
</reference>
<evidence type="ECO:0008006" key="5">
    <source>
        <dbReference type="Google" id="ProtNLM"/>
    </source>
</evidence>